<dbReference type="PRINTS" id="PR00987">
    <property type="entry name" value="TRNASYNTHGLU"/>
</dbReference>
<keyword evidence="14" id="KW-1185">Reference proteome</keyword>
<dbReference type="InterPro" id="IPR004514">
    <property type="entry name" value="Gln-tRNA-synth"/>
</dbReference>
<dbReference type="AlphaFoldDB" id="C4V3J6"/>
<organism evidence="13 14">
    <name type="scientific">Selenomonas flueggei ATCC 43531</name>
    <dbReference type="NCBI Taxonomy" id="638302"/>
    <lineage>
        <taxon>Bacteria</taxon>
        <taxon>Bacillati</taxon>
        <taxon>Bacillota</taxon>
        <taxon>Negativicutes</taxon>
        <taxon>Selenomonadales</taxon>
        <taxon>Selenomonadaceae</taxon>
        <taxon>Selenomonas</taxon>
    </lineage>
</organism>
<keyword evidence="4 8" id="KW-0067">ATP-binding</keyword>
<dbReference type="HOGENOM" id="CLU_001882_2_3_9"/>
<reference evidence="13 14" key="1">
    <citation type="submission" date="2009-04" db="EMBL/GenBank/DDBJ databases">
        <authorList>
            <person name="Qin X."/>
            <person name="Bachman B."/>
            <person name="Battles P."/>
            <person name="Bell A."/>
            <person name="Bess C."/>
            <person name="Bickham C."/>
            <person name="Chaboub L."/>
            <person name="Chen D."/>
            <person name="Coyle M."/>
            <person name="Deiros D.R."/>
            <person name="Dinh H."/>
            <person name="Forbes L."/>
            <person name="Fowler G."/>
            <person name="Francisco L."/>
            <person name="Fu Q."/>
            <person name="Gubbala S."/>
            <person name="Hale W."/>
            <person name="Han Y."/>
            <person name="Hemphill L."/>
            <person name="Highlander S.K."/>
            <person name="Hirani K."/>
            <person name="Hogues M."/>
            <person name="Jackson L."/>
            <person name="Jakkamsetti A."/>
            <person name="Javaid M."/>
            <person name="Jiang H."/>
            <person name="Korchina V."/>
            <person name="Kovar C."/>
            <person name="Lara F."/>
            <person name="Lee S."/>
            <person name="Mata R."/>
            <person name="Mathew T."/>
            <person name="Moen C."/>
            <person name="Morales K."/>
            <person name="Munidasa M."/>
            <person name="Nazareth L."/>
            <person name="Ngo R."/>
            <person name="Nguyen L."/>
            <person name="Okwuonu G."/>
            <person name="Ongeri F."/>
            <person name="Patil S."/>
            <person name="Petrosino J."/>
            <person name="Pham C."/>
            <person name="Pham P."/>
            <person name="Pu L.-L."/>
            <person name="Puazo M."/>
            <person name="Raj R."/>
            <person name="Reid J."/>
            <person name="Rouhana J."/>
            <person name="Saada N."/>
            <person name="Shang Y."/>
            <person name="Simmons D."/>
            <person name="Thornton R."/>
            <person name="Warren J."/>
            <person name="Weissenberger G."/>
            <person name="Zhang J."/>
            <person name="Zhang L."/>
            <person name="Zhou C."/>
            <person name="Zhu D."/>
            <person name="Muzny D."/>
            <person name="Worley K."/>
            <person name="Gibbs R."/>
        </authorList>
    </citation>
    <scope>NUCLEOTIDE SEQUENCE [LARGE SCALE GENOMIC DNA]</scope>
    <source>
        <strain evidence="13 14">ATCC 43531</strain>
    </source>
</reference>
<dbReference type="NCBIfam" id="NF011291">
    <property type="entry name" value="PRK14703.1"/>
    <property type="match status" value="1"/>
</dbReference>
<dbReference type="FunFam" id="2.40.240.10:FF:000001">
    <property type="entry name" value="Glutamine--tRNA ligase"/>
    <property type="match status" value="1"/>
</dbReference>
<comment type="similarity">
    <text evidence="8 9">Belongs to the class-I aminoacyl-tRNA synthetase family.</text>
</comment>
<dbReference type="PANTHER" id="PTHR43097">
    <property type="entry name" value="GLUTAMINE-TRNA LIGASE"/>
    <property type="match status" value="1"/>
</dbReference>
<comment type="caution">
    <text evidence="8">Lacks conserved residue(s) required for the propagation of feature annotation.</text>
</comment>
<dbReference type="Gene3D" id="3.40.50.620">
    <property type="entry name" value="HUPs"/>
    <property type="match status" value="1"/>
</dbReference>
<evidence type="ECO:0000256" key="6">
    <source>
        <dbReference type="ARBA" id="ARBA00023146"/>
    </source>
</evidence>
<dbReference type="HAMAP" id="MF_00126">
    <property type="entry name" value="Gln_tRNA_synth"/>
    <property type="match status" value="1"/>
</dbReference>
<comment type="caution">
    <text evidence="13">The sequence shown here is derived from an EMBL/GenBank/DDBJ whole genome shotgun (WGS) entry which is preliminary data.</text>
</comment>
<keyword evidence="3 8" id="KW-0547">Nucleotide-binding</keyword>
<feature type="binding site" evidence="8">
    <location>
        <begin position="44"/>
        <end position="46"/>
    </location>
    <ligand>
        <name>ATP</name>
        <dbReference type="ChEBI" id="CHEBI:30616"/>
    </ligand>
</feature>
<dbReference type="EMBL" id="ACLA01000014">
    <property type="protein sequence ID" value="EEQ48610.1"/>
    <property type="molecule type" value="Genomic_DNA"/>
</dbReference>
<comment type="subunit">
    <text evidence="8">Monomer.</text>
</comment>
<dbReference type="Pfam" id="PF03950">
    <property type="entry name" value="tRNA-synt_1c_C"/>
    <property type="match status" value="1"/>
</dbReference>
<dbReference type="InterPro" id="IPR020056">
    <property type="entry name" value="Rbsml_bL25/Gln-tRNA_synth_N"/>
</dbReference>
<dbReference type="SUPFAM" id="SSF52374">
    <property type="entry name" value="Nucleotidylyl transferase"/>
    <property type="match status" value="1"/>
</dbReference>
<dbReference type="EC" id="6.1.1.18" evidence="8"/>
<feature type="binding site" evidence="8">
    <location>
        <begin position="50"/>
        <end position="56"/>
    </location>
    <ligand>
        <name>ATP</name>
        <dbReference type="ChEBI" id="CHEBI:30616"/>
    </ligand>
</feature>
<protein>
    <recommendedName>
        <fullName evidence="8">Glutamine--tRNA ligase</fullName>
        <ecNumber evidence="8">6.1.1.18</ecNumber>
    </recommendedName>
    <alternativeName>
        <fullName evidence="8">Glutaminyl-tRNA synthetase</fullName>
        <shortName evidence="8">GlnRS</shortName>
    </alternativeName>
</protein>
<dbReference type="InterPro" id="IPR001412">
    <property type="entry name" value="aa-tRNA-synth_I_CS"/>
</dbReference>
<feature type="domain" description="tRNA synthetases class I (E and Q) anti-codon binding" evidence="12">
    <location>
        <begin position="466"/>
        <end position="541"/>
    </location>
</feature>
<evidence type="ECO:0000256" key="2">
    <source>
        <dbReference type="ARBA" id="ARBA00022598"/>
    </source>
</evidence>
<feature type="binding site" evidence="8">
    <location>
        <begin position="272"/>
        <end position="273"/>
    </location>
    <ligand>
        <name>ATP</name>
        <dbReference type="ChEBI" id="CHEBI:30616"/>
    </ligand>
</feature>
<feature type="binding site" evidence="8">
    <location>
        <position position="240"/>
    </location>
    <ligand>
        <name>ATP</name>
        <dbReference type="ChEBI" id="CHEBI:30616"/>
    </ligand>
</feature>
<evidence type="ECO:0000256" key="4">
    <source>
        <dbReference type="ARBA" id="ARBA00022840"/>
    </source>
</evidence>
<dbReference type="InterPro" id="IPR020058">
    <property type="entry name" value="Glu/Gln-tRNA-synth_Ib_cat-dom"/>
</dbReference>
<keyword evidence="1 8" id="KW-0963">Cytoplasm</keyword>
<name>C4V3J6_9FIRM</name>
<evidence type="ECO:0000259" key="11">
    <source>
        <dbReference type="Pfam" id="PF03950"/>
    </source>
</evidence>
<keyword evidence="2 8" id="KW-0436">Ligase</keyword>
<dbReference type="InterPro" id="IPR014729">
    <property type="entry name" value="Rossmann-like_a/b/a_fold"/>
</dbReference>
<dbReference type="FunFam" id="3.90.800.10:FF:000001">
    <property type="entry name" value="Glutamine--tRNA ligase"/>
    <property type="match status" value="1"/>
</dbReference>
<feature type="domain" description="Glutamyl/glutaminyl-tRNA synthetase class Ib anti-codon binding" evidence="11">
    <location>
        <begin position="351"/>
        <end position="449"/>
    </location>
</feature>
<gene>
    <name evidence="8 13" type="primary">glnS</name>
    <name evidence="13" type="ORF">HMPREF0908_1090</name>
</gene>
<dbReference type="Gene3D" id="3.90.800.10">
    <property type="entry name" value="Glutamyl-tRNA Synthetase, Domain 3"/>
    <property type="match status" value="1"/>
</dbReference>
<dbReference type="GO" id="GO:0006424">
    <property type="term" value="P:glutamyl-tRNA aminoacylation"/>
    <property type="evidence" value="ECO:0007669"/>
    <property type="project" value="UniProtKB-UniRule"/>
</dbReference>
<comment type="catalytic activity">
    <reaction evidence="7 8">
        <text>tRNA(Gln) + L-glutamine + ATP = L-glutaminyl-tRNA(Gln) + AMP + diphosphate</text>
        <dbReference type="Rhea" id="RHEA:20121"/>
        <dbReference type="Rhea" id="RHEA-COMP:9662"/>
        <dbReference type="Rhea" id="RHEA-COMP:9681"/>
        <dbReference type="ChEBI" id="CHEBI:30616"/>
        <dbReference type="ChEBI" id="CHEBI:33019"/>
        <dbReference type="ChEBI" id="CHEBI:58359"/>
        <dbReference type="ChEBI" id="CHEBI:78442"/>
        <dbReference type="ChEBI" id="CHEBI:78521"/>
        <dbReference type="ChEBI" id="CHEBI:456215"/>
        <dbReference type="EC" id="6.1.1.18"/>
    </reaction>
</comment>
<feature type="short sequence motif" description="'HIGH' region" evidence="8">
    <location>
        <begin position="43"/>
        <end position="53"/>
    </location>
</feature>
<dbReference type="SUPFAM" id="SSF50715">
    <property type="entry name" value="Ribosomal protein L25-like"/>
    <property type="match status" value="1"/>
</dbReference>
<dbReference type="InterPro" id="IPR050132">
    <property type="entry name" value="Gln/Glu-tRNA_Ligase"/>
</dbReference>
<feature type="binding site" evidence="8">
    <location>
        <position position="76"/>
    </location>
    <ligand>
        <name>L-glutamine</name>
        <dbReference type="ChEBI" id="CHEBI:58359"/>
    </ligand>
</feature>
<dbReference type="GO" id="GO:0005829">
    <property type="term" value="C:cytosol"/>
    <property type="evidence" value="ECO:0007669"/>
    <property type="project" value="TreeGrafter"/>
</dbReference>
<dbReference type="Gene3D" id="1.10.1160.10">
    <property type="entry name" value="Glutamyl-trna Synthetase, Domain 2"/>
    <property type="match status" value="1"/>
</dbReference>
<evidence type="ECO:0000313" key="13">
    <source>
        <dbReference type="EMBL" id="EEQ48610.1"/>
    </source>
</evidence>
<feature type="short sequence motif" description="'KMSKS' region" evidence="8">
    <location>
        <begin position="279"/>
        <end position="283"/>
    </location>
</feature>
<dbReference type="eggNOG" id="COG0008">
    <property type="taxonomic scope" value="Bacteria"/>
</dbReference>
<dbReference type="Gene3D" id="2.40.240.10">
    <property type="entry name" value="Ribosomal Protein L25, Chain P"/>
    <property type="match status" value="2"/>
</dbReference>
<dbReference type="FunFam" id="1.10.1160.10:FF:000001">
    <property type="entry name" value="Glutamine--tRNA ligase"/>
    <property type="match status" value="1"/>
</dbReference>
<dbReference type="InterPro" id="IPR000924">
    <property type="entry name" value="Glu/Gln-tRNA-synth"/>
</dbReference>
<dbReference type="GO" id="GO:0005524">
    <property type="term" value="F:ATP binding"/>
    <property type="evidence" value="ECO:0007669"/>
    <property type="project" value="UniProtKB-UniRule"/>
</dbReference>
<evidence type="ECO:0000256" key="3">
    <source>
        <dbReference type="ARBA" id="ARBA00022741"/>
    </source>
</evidence>
<dbReference type="InterPro" id="IPR049437">
    <property type="entry name" value="tRNA-synt_1c_C2"/>
</dbReference>
<dbReference type="InterPro" id="IPR020061">
    <property type="entry name" value="Glu_tRNA_lig_a-bdl"/>
</dbReference>
<evidence type="ECO:0000256" key="5">
    <source>
        <dbReference type="ARBA" id="ARBA00022917"/>
    </source>
</evidence>
<dbReference type="STRING" id="638302.HMPREF0908_1090"/>
<dbReference type="Pfam" id="PF00749">
    <property type="entry name" value="tRNA-synt_1c"/>
    <property type="match status" value="1"/>
</dbReference>
<dbReference type="NCBIfam" id="TIGR00440">
    <property type="entry name" value="glnS"/>
    <property type="match status" value="1"/>
</dbReference>
<dbReference type="Proteomes" id="UP000005309">
    <property type="component" value="Unassembled WGS sequence"/>
</dbReference>
<dbReference type="CDD" id="cd00807">
    <property type="entry name" value="GlnRS_core"/>
    <property type="match status" value="1"/>
</dbReference>
<evidence type="ECO:0000256" key="7">
    <source>
        <dbReference type="ARBA" id="ARBA00048270"/>
    </source>
</evidence>
<keyword evidence="6 8" id="KW-0030">Aminoacyl-tRNA synthetase</keyword>
<accession>C4V3J6</accession>
<keyword evidence="5 8" id="KW-0648">Protein biosynthesis</keyword>
<evidence type="ECO:0000256" key="8">
    <source>
        <dbReference type="HAMAP-Rule" id="MF_00126"/>
    </source>
</evidence>
<dbReference type="Pfam" id="PF20974">
    <property type="entry name" value="tRNA-synt_1c_C2"/>
    <property type="match status" value="1"/>
</dbReference>
<dbReference type="FunFam" id="3.40.50.620:FF:000037">
    <property type="entry name" value="Glutamine--tRNA ligase cytoplasmic"/>
    <property type="match status" value="1"/>
</dbReference>
<feature type="domain" description="Glutamyl/glutaminyl-tRNA synthetase class Ib catalytic" evidence="10">
    <location>
        <begin position="37"/>
        <end position="348"/>
    </location>
</feature>
<dbReference type="PANTHER" id="PTHR43097:SF5">
    <property type="entry name" value="GLUTAMATE--TRNA LIGASE"/>
    <property type="match status" value="1"/>
</dbReference>
<dbReference type="PROSITE" id="PS00178">
    <property type="entry name" value="AA_TRNA_LIGASE_I"/>
    <property type="match status" value="1"/>
</dbReference>
<evidence type="ECO:0000313" key="14">
    <source>
        <dbReference type="Proteomes" id="UP000005309"/>
    </source>
</evidence>
<evidence type="ECO:0000256" key="9">
    <source>
        <dbReference type="RuleBase" id="RU363037"/>
    </source>
</evidence>
<dbReference type="GO" id="GO:0004819">
    <property type="term" value="F:glutamine-tRNA ligase activity"/>
    <property type="evidence" value="ECO:0007669"/>
    <property type="project" value="UniProtKB-UniRule"/>
</dbReference>
<evidence type="ECO:0000259" key="10">
    <source>
        <dbReference type="Pfam" id="PF00749"/>
    </source>
</evidence>
<evidence type="ECO:0000256" key="1">
    <source>
        <dbReference type="ARBA" id="ARBA00022490"/>
    </source>
</evidence>
<dbReference type="InterPro" id="IPR011035">
    <property type="entry name" value="Ribosomal_bL25/Gln-tRNA_synth"/>
</dbReference>
<feature type="binding site" evidence="8">
    <location>
        <position position="221"/>
    </location>
    <ligand>
        <name>L-glutamine</name>
        <dbReference type="ChEBI" id="CHEBI:58359"/>
    </ligand>
</feature>
<dbReference type="GO" id="GO:0006425">
    <property type="term" value="P:glutaminyl-tRNA aminoacylation"/>
    <property type="evidence" value="ECO:0007669"/>
    <property type="project" value="UniProtKB-UniRule"/>
</dbReference>
<sequence length="565" mass="64601">MELYGQRDRNMADVKTSNFIRNIIDEDLRAGRHAEGIHTRFPPEPNGYLHIGHAKSICLNFGVAEDYNGLCNLRFDDTNPTKEDVEYVDSIQEDIRWLGFSWGDRRFYASDYFERLYEYAVELIKKGLAYVDDLTAEEIRAYRGTLTEPGKESSCRGRSIEENLDLFTRMRAGEFPDGARVLRAKIDMASPNLVMRDPVIYRIAHVSHHRTGDAWCIYPMYDFAHPLSDAIEGITYSLCTLEFEEHRPFYDWLLTSLGFPAGERPRQIEFARLNLSGAITSKRKLRQLVEEGHVRGWDDPRMPTISGMRRRGYPPAAIRAFCEEIGVAKSNSTVDSAMLEHCVRDELNHNAPRIMAVLRPLKLVITNYLEGETEYLLAENSPTHGGRRYVPFGRELYIDREDFMEDAPKKFFRLKPGGEVRLKHAYIIRCEEVVKDAAGEITELRCTYDPETRSGGTAANRKVKGTIQWVAAEHALTAEVRLYDSLLRTAEEGEEEPADFIAALNPHSLEVLTDAKVEPSVRLTAAGMRYQFLRVGYFVVDPDTTPDHIVFNRIVGLKDTWSKIK</sequence>
<dbReference type="InterPro" id="IPR020059">
    <property type="entry name" value="Glu/Gln-tRNA-synth_Ib_codon-bd"/>
</dbReference>
<comment type="subcellular location">
    <subcellularLocation>
        <location evidence="8">Cytoplasm</location>
    </subcellularLocation>
</comment>
<proteinExistence type="inferred from homology"/>
<evidence type="ECO:0000259" key="12">
    <source>
        <dbReference type="Pfam" id="PF20974"/>
    </source>
</evidence>
<dbReference type="InterPro" id="IPR022861">
    <property type="entry name" value="Gln_tRNA_ligase_bac"/>
</dbReference>